<feature type="chain" id="PRO_5005650788" description="Lipoprotein" evidence="1">
    <location>
        <begin position="21"/>
        <end position="95"/>
    </location>
</feature>
<dbReference type="PROSITE" id="PS51257">
    <property type="entry name" value="PROKAR_LIPOPROTEIN"/>
    <property type="match status" value="1"/>
</dbReference>
<gene>
    <name evidence="2" type="ORF">YP76_04900</name>
</gene>
<reference evidence="2 3" key="1">
    <citation type="submission" date="2015-04" db="EMBL/GenBank/DDBJ databases">
        <title>Genome sequence of aromatic hydrocarbons-degrading Sphingobium chungbukense DJ77.</title>
        <authorList>
            <person name="Kim Y.-C."/>
            <person name="Chae J.-C."/>
        </authorList>
    </citation>
    <scope>NUCLEOTIDE SEQUENCE [LARGE SCALE GENOMIC DNA]</scope>
    <source>
        <strain evidence="2 3">DJ77</strain>
    </source>
</reference>
<dbReference type="STRING" id="56193.YP76_04900"/>
<evidence type="ECO:0000313" key="3">
    <source>
        <dbReference type="Proteomes" id="UP000033874"/>
    </source>
</evidence>
<dbReference type="Proteomes" id="UP000033874">
    <property type="component" value="Unassembled WGS sequence"/>
</dbReference>
<protein>
    <recommendedName>
        <fullName evidence="4">Lipoprotein</fullName>
    </recommendedName>
</protein>
<proteinExistence type="predicted"/>
<dbReference type="EMBL" id="LBIC01000001">
    <property type="protein sequence ID" value="KKW93972.1"/>
    <property type="molecule type" value="Genomic_DNA"/>
</dbReference>
<accession>A0A0M3AUT5</accession>
<dbReference type="AlphaFoldDB" id="A0A0M3AUT5"/>
<sequence length="95" mass="10232">MLSRIYRTRCLLLAASLLLASGCGSREPIQRPLPPAADLTVEPKPLLSPDALGSEAALDQHDIAVESWGERGWAAVARICRWANAHGGKFDCPKP</sequence>
<dbReference type="PATRIC" id="fig|56193.3.peg.1009"/>
<keyword evidence="1" id="KW-0732">Signal</keyword>
<evidence type="ECO:0000313" key="2">
    <source>
        <dbReference type="EMBL" id="KKW93972.1"/>
    </source>
</evidence>
<keyword evidence="3" id="KW-1185">Reference proteome</keyword>
<organism evidence="2 3">
    <name type="scientific">Sphingobium chungbukense</name>
    <dbReference type="NCBI Taxonomy" id="56193"/>
    <lineage>
        <taxon>Bacteria</taxon>
        <taxon>Pseudomonadati</taxon>
        <taxon>Pseudomonadota</taxon>
        <taxon>Alphaproteobacteria</taxon>
        <taxon>Sphingomonadales</taxon>
        <taxon>Sphingomonadaceae</taxon>
        <taxon>Sphingobium</taxon>
    </lineage>
</organism>
<evidence type="ECO:0000256" key="1">
    <source>
        <dbReference type="SAM" id="SignalP"/>
    </source>
</evidence>
<evidence type="ECO:0008006" key="4">
    <source>
        <dbReference type="Google" id="ProtNLM"/>
    </source>
</evidence>
<comment type="caution">
    <text evidence="2">The sequence shown here is derived from an EMBL/GenBank/DDBJ whole genome shotgun (WGS) entry which is preliminary data.</text>
</comment>
<name>A0A0M3AUT5_9SPHN</name>
<feature type="signal peptide" evidence="1">
    <location>
        <begin position="1"/>
        <end position="20"/>
    </location>
</feature>